<keyword evidence="2" id="KW-1185">Reference proteome</keyword>
<dbReference type="Proteomes" id="UP000001038">
    <property type="component" value="Chromosome 9"/>
</dbReference>
<organism evidence="1 2">
    <name type="scientific">Oryzias latipes</name>
    <name type="common">Japanese rice fish</name>
    <name type="synonym">Japanese killifish</name>
    <dbReference type="NCBI Taxonomy" id="8090"/>
    <lineage>
        <taxon>Eukaryota</taxon>
        <taxon>Metazoa</taxon>
        <taxon>Chordata</taxon>
        <taxon>Craniata</taxon>
        <taxon>Vertebrata</taxon>
        <taxon>Euteleostomi</taxon>
        <taxon>Actinopterygii</taxon>
        <taxon>Neopterygii</taxon>
        <taxon>Teleostei</taxon>
        <taxon>Neoteleostei</taxon>
        <taxon>Acanthomorphata</taxon>
        <taxon>Ovalentaria</taxon>
        <taxon>Atherinomorphae</taxon>
        <taxon>Beloniformes</taxon>
        <taxon>Adrianichthyidae</taxon>
        <taxon>Oryziinae</taxon>
        <taxon>Oryzias</taxon>
    </lineage>
</organism>
<reference evidence="1" key="2">
    <citation type="submission" date="2025-08" db="UniProtKB">
        <authorList>
            <consortium name="Ensembl"/>
        </authorList>
    </citation>
    <scope>IDENTIFICATION</scope>
    <source>
        <strain evidence="1">Hd-rR</strain>
    </source>
</reference>
<evidence type="ECO:0000313" key="1">
    <source>
        <dbReference type="Ensembl" id="ENSORLP00000026895.1"/>
    </source>
</evidence>
<dbReference type="Ensembl" id="ENSORLT00000046348.1">
    <property type="protein sequence ID" value="ENSORLP00000026895.1"/>
    <property type="gene ID" value="ENSORLG00000028360.1"/>
</dbReference>
<proteinExistence type="predicted"/>
<sequence>FLLREANTSADLSGGFSWPLVPAFFPSPQSDSCCQTRTLYFQKYFFFRFPRQTTSHIN</sequence>
<dbReference type="Bgee" id="ENSORLG00000028360">
    <property type="expression patterns" value="Expressed in pharyngeal gill and 9 other cell types or tissues"/>
</dbReference>
<dbReference type="InParanoid" id="A0A3B3H5W5"/>
<reference evidence="1 2" key="1">
    <citation type="journal article" date="2007" name="Nature">
        <title>The medaka draft genome and insights into vertebrate genome evolution.</title>
        <authorList>
            <person name="Kasahara M."/>
            <person name="Naruse K."/>
            <person name="Sasaki S."/>
            <person name="Nakatani Y."/>
            <person name="Qu W."/>
            <person name="Ahsan B."/>
            <person name="Yamada T."/>
            <person name="Nagayasu Y."/>
            <person name="Doi K."/>
            <person name="Kasai Y."/>
            <person name="Jindo T."/>
            <person name="Kobayashi D."/>
            <person name="Shimada A."/>
            <person name="Toyoda A."/>
            <person name="Kuroki Y."/>
            <person name="Fujiyama A."/>
            <person name="Sasaki T."/>
            <person name="Shimizu A."/>
            <person name="Asakawa S."/>
            <person name="Shimizu N."/>
            <person name="Hashimoto S."/>
            <person name="Yang J."/>
            <person name="Lee Y."/>
            <person name="Matsushima K."/>
            <person name="Sugano S."/>
            <person name="Sakaizumi M."/>
            <person name="Narita T."/>
            <person name="Ohishi K."/>
            <person name="Haga S."/>
            <person name="Ohta F."/>
            <person name="Nomoto H."/>
            <person name="Nogata K."/>
            <person name="Morishita T."/>
            <person name="Endo T."/>
            <person name="Shin-I T."/>
            <person name="Takeda H."/>
            <person name="Morishita S."/>
            <person name="Kohara Y."/>
        </authorList>
    </citation>
    <scope>NUCLEOTIDE SEQUENCE [LARGE SCALE GENOMIC DNA]</scope>
    <source>
        <strain evidence="1 2">Hd-rR</strain>
    </source>
</reference>
<name>A0A3B3H5W5_ORYLA</name>
<reference evidence="1" key="3">
    <citation type="submission" date="2025-09" db="UniProtKB">
        <authorList>
            <consortium name="Ensembl"/>
        </authorList>
    </citation>
    <scope>IDENTIFICATION</scope>
    <source>
        <strain evidence="1">Hd-rR</strain>
    </source>
</reference>
<evidence type="ECO:0000313" key="2">
    <source>
        <dbReference type="Proteomes" id="UP000001038"/>
    </source>
</evidence>
<dbReference type="AlphaFoldDB" id="A0A3B3H5W5"/>
<protein>
    <submittedName>
        <fullName evidence="1">Uncharacterized protein</fullName>
    </submittedName>
</protein>
<accession>A0A3B3H5W5</accession>